<dbReference type="AlphaFoldDB" id="A0A7I4Z205"/>
<proteinExistence type="inferred from homology"/>
<reference evidence="13" key="1">
    <citation type="submission" date="2020-12" db="UniProtKB">
        <authorList>
            <consortium name="WormBaseParasite"/>
        </authorList>
    </citation>
    <scope>IDENTIFICATION</scope>
    <source>
        <strain evidence="13">MHco3</strain>
    </source>
</reference>
<dbReference type="SUPFAM" id="SSF81321">
    <property type="entry name" value="Family A G protein-coupled receptor-like"/>
    <property type="match status" value="1"/>
</dbReference>
<feature type="transmembrane region" description="Helical" evidence="10">
    <location>
        <begin position="165"/>
        <end position="184"/>
    </location>
</feature>
<dbReference type="PROSITE" id="PS00237">
    <property type="entry name" value="G_PROTEIN_RECEP_F1_1"/>
    <property type="match status" value="1"/>
</dbReference>
<evidence type="ECO:0000256" key="6">
    <source>
        <dbReference type="ARBA" id="ARBA00023136"/>
    </source>
</evidence>
<dbReference type="PROSITE" id="PS50262">
    <property type="entry name" value="G_PROTEIN_RECEP_F1_2"/>
    <property type="match status" value="1"/>
</dbReference>
<evidence type="ECO:0000256" key="4">
    <source>
        <dbReference type="ARBA" id="ARBA00022989"/>
    </source>
</evidence>
<dbReference type="PANTHER" id="PTHR24229:SF95">
    <property type="entry name" value="G-PROTEIN COUPLED RECEPTOR C06G4.5-RELATED"/>
    <property type="match status" value="1"/>
</dbReference>
<keyword evidence="6 10" id="KW-0472">Membrane</keyword>
<feature type="domain" description="G-protein coupled receptors family 1 profile" evidence="11">
    <location>
        <begin position="59"/>
        <end position="329"/>
    </location>
</feature>
<feature type="transmembrane region" description="Helical" evidence="10">
    <location>
        <begin position="81"/>
        <end position="104"/>
    </location>
</feature>
<sequence>MEDYTCCPNMSENSAYIWKAVWMLPASNSDEFPPPPLSGKAFAQTAIPYSILFVIGILGNTAVLVYVYFIIRSLKSSVTALGNTFVYVVALCAVDLLVTVSIPFSLSNTILNNWVFGVFGCKLHWAVELSNKMCSTFILTALAFDRYMAICHPENKRVHQMKQTIAITVFLASLSIALILPVVISATVRSFTGLGYYISQDEEKHSVVKYMCVDGMRRDVKLLVVGFLLVFAFILPCTLITFFYTNIIIRLRRQQRTMSQSRIPVRRITIYTLVVTLFYLFCQIPFWLPQIYGIACMVFGCKIGSSYIILTYYSHLFPFISAAINWIFYARLNSQFKKGLVLVTERLIRKRTRSAQNGASRERDHDDLALDLISRMDDVVAMCPNCEAQLILKPGNGQALSLSVPS</sequence>
<name>A0A7I4Z205_HAECO</name>
<dbReference type="OMA" id="AICHPEN"/>
<dbReference type="GO" id="GO:0043005">
    <property type="term" value="C:neuron projection"/>
    <property type="evidence" value="ECO:0007669"/>
    <property type="project" value="TreeGrafter"/>
</dbReference>
<dbReference type="Pfam" id="PF00001">
    <property type="entry name" value="7tm_1"/>
    <property type="match status" value="1"/>
</dbReference>
<dbReference type="PRINTS" id="PR00237">
    <property type="entry name" value="GPCRRHODOPSN"/>
</dbReference>
<accession>A0A7I4Z205</accession>
<feature type="transmembrane region" description="Helical" evidence="10">
    <location>
        <begin position="308"/>
        <end position="328"/>
    </location>
</feature>
<evidence type="ECO:0000313" key="12">
    <source>
        <dbReference type="Proteomes" id="UP000025227"/>
    </source>
</evidence>
<organism evidence="12 13">
    <name type="scientific">Haemonchus contortus</name>
    <name type="common">Barber pole worm</name>
    <dbReference type="NCBI Taxonomy" id="6289"/>
    <lineage>
        <taxon>Eukaryota</taxon>
        <taxon>Metazoa</taxon>
        <taxon>Ecdysozoa</taxon>
        <taxon>Nematoda</taxon>
        <taxon>Chromadorea</taxon>
        <taxon>Rhabditida</taxon>
        <taxon>Rhabditina</taxon>
        <taxon>Rhabditomorpha</taxon>
        <taxon>Strongyloidea</taxon>
        <taxon>Trichostrongylidae</taxon>
        <taxon>Haemonchus</taxon>
    </lineage>
</organism>
<dbReference type="GO" id="GO:0005886">
    <property type="term" value="C:plasma membrane"/>
    <property type="evidence" value="ECO:0007669"/>
    <property type="project" value="UniProtKB-SubCell"/>
</dbReference>
<keyword evidence="2" id="KW-1003">Cell membrane</keyword>
<dbReference type="GO" id="GO:0042277">
    <property type="term" value="F:peptide binding"/>
    <property type="evidence" value="ECO:0007669"/>
    <property type="project" value="TreeGrafter"/>
</dbReference>
<keyword evidence="3 9" id="KW-0812">Transmembrane</keyword>
<evidence type="ECO:0000256" key="2">
    <source>
        <dbReference type="ARBA" id="ARBA00022475"/>
    </source>
</evidence>
<feature type="transmembrane region" description="Helical" evidence="10">
    <location>
        <begin position="46"/>
        <end position="69"/>
    </location>
</feature>
<keyword evidence="4 10" id="KW-1133">Transmembrane helix</keyword>
<keyword evidence="7 9" id="KW-0675">Receptor</keyword>
<evidence type="ECO:0000259" key="11">
    <source>
        <dbReference type="PROSITE" id="PS50262"/>
    </source>
</evidence>
<dbReference type="Proteomes" id="UP000025227">
    <property type="component" value="Unplaced"/>
</dbReference>
<dbReference type="Gene3D" id="1.20.1070.10">
    <property type="entry name" value="Rhodopsin 7-helix transmembrane proteins"/>
    <property type="match status" value="1"/>
</dbReference>
<dbReference type="CDD" id="cd00637">
    <property type="entry name" value="7tm_classA_rhodopsin-like"/>
    <property type="match status" value="1"/>
</dbReference>
<feature type="transmembrane region" description="Helical" evidence="10">
    <location>
        <begin position="268"/>
        <end position="288"/>
    </location>
</feature>
<evidence type="ECO:0000256" key="8">
    <source>
        <dbReference type="ARBA" id="ARBA00023224"/>
    </source>
</evidence>
<dbReference type="InterPro" id="IPR017452">
    <property type="entry name" value="GPCR_Rhodpsn_7TM"/>
</dbReference>
<comment type="subcellular location">
    <subcellularLocation>
        <location evidence="1">Cell membrane</location>
        <topology evidence="1">Multi-pass membrane protein</topology>
    </subcellularLocation>
</comment>
<dbReference type="PANTHER" id="PTHR24229">
    <property type="entry name" value="NEUROPEPTIDES RECEPTOR"/>
    <property type="match status" value="1"/>
</dbReference>
<keyword evidence="12" id="KW-1185">Reference proteome</keyword>
<evidence type="ECO:0000256" key="10">
    <source>
        <dbReference type="SAM" id="Phobius"/>
    </source>
</evidence>
<comment type="similarity">
    <text evidence="9">Belongs to the G-protein coupled receptor 1 family.</text>
</comment>
<dbReference type="OrthoDB" id="6076970at2759"/>
<keyword evidence="5 9" id="KW-0297">G-protein coupled receptor</keyword>
<evidence type="ECO:0000256" key="7">
    <source>
        <dbReference type="ARBA" id="ARBA00023170"/>
    </source>
</evidence>
<evidence type="ECO:0000256" key="1">
    <source>
        <dbReference type="ARBA" id="ARBA00004651"/>
    </source>
</evidence>
<evidence type="ECO:0000256" key="5">
    <source>
        <dbReference type="ARBA" id="ARBA00023040"/>
    </source>
</evidence>
<evidence type="ECO:0000256" key="9">
    <source>
        <dbReference type="RuleBase" id="RU000688"/>
    </source>
</evidence>
<dbReference type="WBParaSite" id="HCON_00161850-00001">
    <property type="protein sequence ID" value="HCON_00161850-00001"/>
    <property type="gene ID" value="HCON_00161850"/>
</dbReference>
<dbReference type="InterPro" id="IPR000276">
    <property type="entry name" value="GPCR_Rhodpsn"/>
</dbReference>
<evidence type="ECO:0000313" key="13">
    <source>
        <dbReference type="WBParaSite" id="HCON_00161850-00001"/>
    </source>
</evidence>
<protein>
    <submittedName>
        <fullName evidence="13">G_PROTEIN_RECEP_F1_2 domain-containing protein</fullName>
    </submittedName>
</protein>
<evidence type="ECO:0000256" key="3">
    <source>
        <dbReference type="ARBA" id="ARBA00022692"/>
    </source>
</evidence>
<dbReference type="GO" id="GO:0004930">
    <property type="term" value="F:G protein-coupled receptor activity"/>
    <property type="evidence" value="ECO:0007669"/>
    <property type="project" value="UniProtKB-KW"/>
</dbReference>
<feature type="transmembrane region" description="Helical" evidence="10">
    <location>
        <begin position="223"/>
        <end position="247"/>
    </location>
</feature>
<keyword evidence="8 9" id="KW-0807">Transducer</keyword>